<dbReference type="InterPro" id="IPR036291">
    <property type="entry name" value="NAD(P)-bd_dom_sf"/>
</dbReference>
<dbReference type="Proteomes" id="UP001362999">
    <property type="component" value="Unassembled WGS sequence"/>
</dbReference>
<reference evidence="3 4" key="1">
    <citation type="journal article" date="2024" name="J Genomics">
        <title>Draft genome sequencing and assembly of Favolaschia claudopus CIRM-BRFM 2984 isolated from oak limbs.</title>
        <authorList>
            <person name="Navarro D."/>
            <person name="Drula E."/>
            <person name="Chaduli D."/>
            <person name="Cazenave R."/>
            <person name="Ahrendt S."/>
            <person name="Wang J."/>
            <person name="Lipzen A."/>
            <person name="Daum C."/>
            <person name="Barry K."/>
            <person name="Grigoriev I.V."/>
            <person name="Favel A."/>
            <person name="Rosso M.N."/>
            <person name="Martin F."/>
        </authorList>
    </citation>
    <scope>NUCLEOTIDE SEQUENCE [LARGE SCALE GENOMIC DNA]</scope>
    <source>
        <strain evidence="3 4">CIRM-BRFM 2984</strain>
    </source>
</reference>
<dbReference type="PRINTS" id="PR00080">
    <property type="entry name" value="SDRFAMILY"/>
</dbReference>
<dbReference type="PRINTS" id="PR00081">
    <property type="entry name" value="GDHRDH"/>
</dbReference>
<keyword evidence="2" id="KW-0521">NADP</keyword>
<dbReference type="Gene3D" id="3.40.50.720">
    <property type="entry name" value="NAD(P)-binding Rossmann-like Domain"/>
    <property type="match status" value="1"/>
</dbReference>
<dbReference type="FunFam" id="3.40.50.720:FF:000084">
    <property type="entry name" value="Short-chain dehydrogenase reductase"/>
    <property type="match status" value="1"/>
</dbReference>
<protein>
    <submittedName>
        <fullName evidence="3">NAD-binding protein</fullName>
    </submittedName>
</protein>
<sequence>MPGDKGVALVTGAAQGIGAAIALRLAEDGFDVAVNDMASNAEKLQRVVDEIIGKGRSSSKHIADVSKEEEVAKMVKDVVQHHGGLDVMVANAGVTGKPAVPFTEIPCEEFERVMSINARGTFLCYKHAGIQMIKQGRGGRIIGASSIAGKRGMLTQGPYCASKFAVRGLTQAAALEFGTHRITVNAYAPGVIDTPILRDAAVNGDPSEIIKTMKEMAPLNRIGIPVDVSNLVSFLASEEANFITGQAISINGGTWFD</sequence>
<dbReference type="Pfam" id="PF13561">
    <property type="entry name" value="adh_short_C2"/>
    <property type="match status" value="1"/>
</dbReference>
<evidence type="ECO:0000313" key="4">
    <source>
        <dbReference type="Proteomes" id="UP001362999"/>
    </source>
</evidence>
<evidence type="ECO:0000256" key="1">
    <source>
        <dbReference type="ARBA" id="ARBA00006484"/>
    </source>
</evidence>
<proteinExistence type="inferred from homology"/>
<name>A0AAW0BBJ9_9AGAR</name>
<comment type="similarity">
    <text evidence="1">Belongs to the short-chain dehydrogenases/reductases (SDR) family.</text>
</comment>
<dbReference type="InterPro" id="IPR020904">
    <property type="entry name" value="Sc_DH/Rdtase_CS"/>
</dbReference>
<dbReference type="GO" id="GO:0048038">
    <property type="term" value="F:quinone binding"/>
    <property type="evidence" value="ECO:0007669"/>
    <property type="project" value="TreeGrafter"/>
</dbReference>
<comment type="caution">
    <text evidence="3">The sequence shown here is derived from an EMBL/GenBank/DDBJ whole genome shotgun (WGS) entry which is preliminary data.</text>
</comment>
<gene>
    <name evidence="3" type="ORF">R3P38DRAFT_2957929</name>
</gene>
<dbReference type="GO" id="GO:0016616">
    <property type="term" value="F:oxidoreductase activity, acting on the CH-OH group of donors, NAD or NADP as acceptor"/>
    <property type="evidence" value="ECO:0007669"/>
    <property type="project" value="TreeGrafter"/>
</dbReference>
<dbReference type="GO" id="GO:0006633">
    <property type="term" value="P:fatty acid biosynthetic process"/>
    <property type="evidence" value="ECO:0007669"/>
    <property type="project" value="TreeGrafter"/>
</dbReference>
<organism evidence="3 4">
    <name type="scientific">Favolaschia claudopus</name>
    <dbReference type="NCBI Taxonomy" id="2862362"/>
    <lineage>
        <taxon>Eukaryota</taxon>
        <taxon>Fungi</taxon>
        <taxon>Dikarya</taxon>
        <taxon>Basidiomycota</taxon>
        <taxon>Agaricomycotina</taxon>
        <taxon>Agaricomycetes</taxon>
        <taxon>Agaricomycetidae</taxon>
        <taxon>Agaricales</taxon>
        <taxon>Marasmiineae</taxon>
        <taxon>Mycenaceae</taxon>
        <taxon>Favolaschia</taxon>
    </lineage>
</organism>
<evidence type="ECO:0000313" key="3">
    <source>
        <dbReference type="EMBL" id="KAK7023158.1"/>
    </source>
</evidence>
<dbReference type="SUPFAM" id="SSF51735">
    <property type="entry name" value="NAD(P)-binding Rossmann-fold domains"/>
    <property type="match status" value="1"/>
</dbReference>
<accession>A0AAW0BBJ9</accession>
<dbReference type="InterPro" id="IPR002347">
    <property type="entry name" value="SDR_fam"/>
</dbReference>
<dbReference type="AlphaFoldDB" id="A0AAW0BBJ9"/>
<dbReference type="PROSITE" id="PS00061">
    <property type="entry name" value="ADH_SHORT"/>
    <property type="match status" value="1"/>
</dbReference>
<dbReference type="PANTHER" id="PTHR42760">
    <property type="entry name" value="SHORT-CHAIN DEHYDROGENASES/REDUCTASES FAMILY MEMBER"/>
    <property type="match status" value="1"/>
</dbReference>
<evidence type="ECO:0000256" key="2">
    <source>
        <dbReference type="ARBA" id="ARBA00022857"/>
    </source>
</evidence>
<dbReference type="EMBL" id="JAWWNJ010000036">
    <property type="protein sequence ID" value="KAK7023158.1"/>
    <property type="molecule type" value="Genomic_DNA"/>
</dbReference>
<dbReference type="PANTHER" id="PTHR42760:SF121">
    <property type="entry name" value="3-OXOACYL-(ACYL-CARRIER-PROTEIN) REDUCTASE"/>
    <property type="match status" value="1"/>
</dbReference>
<keyword evidence="4" id="KW-1185">Reference proteome</keyword>